<feature type="chain" id="PRO_5047275134" evidence="1">
    <location>
        <begin position="35"/>
        <end position="734"/>
    </location>
</feature>
<accession>A0ABZ2K019</accession>
<dbReference type="PANTHER" id="PTHR45713">
    <property type="entry name" value="FTP DOMAIN-CONTAINING PROTEIN"/>
    <property type="match status" value="1"/>
</dbReference>
<dbReference type="SUPFAM" id="SSF51126">
    <property type="entry name" value="Pectin lyase-like"/>
    <property type="match status" value="1"/>
</dbReference>
<evidence type="ECO:0000313" key="3">
    <source>
        <dbReference type="EMBL" id="WXA90517.1"/>
    </source>
</evidence>
<dbReference type="InterPro" id="IPR051941">
    <property type="entry name" value="BG_Antigen-Binding_Lectin"/>
</dbReference>
<feature type="domain" description="F5/8 type C" evidence="2">
    <location>
        <begin position="31"/>
        <end position="165"/>
    </location>
</feature>
<dbReference type="InterPro" id="IPR011050">
    <property type="entry name" value="Pectin_lyase_fold/virulence"/>
</dbReference>
<organism evidence="3 4">
    <name type="scientific">Pendulispora brunnea</name>
    <dbReference type="NCBI Taxonomy" id="2905690"/>
    <lineage>
        <taxon>Bacteria</taxon>
        <taxon>Pseudomonadati</taxon>
        <taxon>Myxococcota</taxon>
        <taxon>Myxococcia</taxon>
        <taxon>Myxococcales</taxon>
        <taxon>Sorangiineae</taxon>
        <taxon>Pendulisporaceae</taxon>
        <taxon>Pendulispora</taxon>
    </lineage>
</organism>
<feature type="signal peptide" evidence="1">
    <location>
        <begin position="1"/>
        <end position="34"/>
    </location>
</feature>
<name>A0ABZ2K019_9BACT</name>
<dbReference type="Proteomes" id="UP001379533">
    <property type="component" value="Chromosome"/>
</dbReference>
<dbReference type="EMBL" id="CP089982">
    <property type="protein sequence ID" value="WXA90517.1"/>
    <property type="molecule type" value="Genomic_DNA"/>
</dbReference>
<dbReference type="PANTHER" id="PTHR45713:SF6">
    <property type="entry name" value="F5_8 TYPE C DOMAIN-CONTAINING PROTEIN"/>
    <property type="match status" value="1"/>
</dbReference>
<dbReference type="PROSITE" id="PS50022">
    <property type="entry name" value="FA58C_3"/>
    <property type="match status" value="1"/>
</dbReference>
<dbReference type="Gene3D" id="2.60.120.260">
    <property type="entry name" value="Galactose-binding domain-like"/>
    <property type="match status" value="1"/>
</dbReference>
<gene>
    <name evidence="3" type="ORF">LZC95_29175</name>
</gene>
<dbReference type="CDD" id="cd23669">
    <property type="entry name" value="GH55_SacteLam55A-like"/>
    <property type="match status" value="1"/>
</dbReference>
<dbReference type="InterPro" id="IPR008979">
    <property type="entry name" value="Galactose-bd-like_sf"/>
</dbReference>
<dbReference type="RefSeq" id="WP_394841130.1">
    <property type="nucleotide sequence ID" value="NZ_CP089982.1"/>
</dbReference>
<dbReference type="SUPFAM" id="SSF49785">
    <property type="entry name" value="Galactose-binding domain-like"/>
    <property type="match status" value="1"/>
</dbReference>
<dbReference type="InterPro" id="IPR059186">
    <property type="entry name" value="SACTE_4363"/>
</dbReference>
<reference evidence="3 4" key="1">
    <citation type="submission" date="2021-12" db="EMBL/GenBank/DDBJ databases">
        <title>Discovery of the Pendulisporaceae a myxobacterial family with distinct sporulation behavior and unique specialized metabolism.</title>
        <authorList>
            <person name="Garcia R."/>
            <person name="Popoff A."/>
            <person name="Bader C.D."/>
            <person name="Loehr J."/>
            <person name="Walesch S."/>
            <person name="Walt C."/>
            <person name="Boldt J."/>
            <person name="Bunk B."/>
            <person name="Haeckl F.J.F.P.J."/>
            <person name="Gunesch A.P."/>
            <person name="Birkelbach J."/>
            <person name="Nuebel U."/>
            <person name="Pietschmann T."/>
            <person name="Bach T."/>
            <person name="Mueller R."/>
        </authorList>
    </citation>
    <scope>NUCLEOTIDE SEQUENCE [LARGE SCALE GENOMIC DNA]</scope>
    <source>
        <strain evidence="3 4">MSr12523</strain>
    </source>
</reference>
<sequence>MRSASVLRKRELPLLAVALAAAMAVEFIPSVASAACGAANVAANRPATASSTESASFPASAAVDGNGGTRWSSQFSDPQWLQIDLGSSQALCQVDLTWEAAYASAFQIQVSADGNAWNNAYSTSTSSGGSQTIPINATGRYVRIYGTQRATQWGYSLFEVAVHAGDGGTTVPPTDPKNPNFGPNVFVYGPGSSQPDMQNRLNTIFNQQHTNQFGTQRYAVLFKPGSYNADVNLGFYTQVSGLGMSPDDVTINGHVRVEADWLQQGSDPNNKGNATQNFWRDAENLSVTLPAGQIERWAVSQAVPYRRMHLRGQVQLWNGGDGWSSGGLIADSKIDGLVESGSQQQFLTRNSELAGGWSGANWNMVFVGTPGAPAQSFPNPPMTTVGQTPVVREKPFLYIDGTGSYNVFVPSLRQNSSGTSWGHGTPAGTSISLSQFFVASPSSGAALINTALQEGKHVLFTPGVYHLNQSLNVTRPGTVLLGIGLATLIPDNGVTAISVADVDGVKLAGLLIDAGPTNSSVLVQVGPPGSNASHAADPTSLHDFFVRVGGAGPGRATQSVVVNSQNVIGDHLWLWRGDHGDGTGWEANPAANGIVVNGANVTIYGLFVEHYQQHNVLWNGNGGRTYFFQNEFPYDPPNQAAWSSGGGNLGWAQYKVGNSVSTHEAWGVGSYCYFNVNPSIVASRAFEVPAVSGVRFHGLVTVSLGGVGTINHVINDTGPTANTSNQVVKWPNFP</sequence>
<protein>
    <submittedName>
        <fullName evidence="3">Discoidin domain-containing protein</fullName>
    </submittedName>
</protein>
<keyword evidence="1" id="KW-0732">Signal</keyword>
<proteinExistence type="predicted"/>
<keyword evidence="4" id="KW-1185">Reference proteome</keyword>
<dbReference type="Pfam" id="PF00754">
    <property type="entry name" value="F5_F8_type_C"/>
    <property type="match status" value="1"/>
</dbReference>
<evidence type="ECO:0000313" key="4">
    <source>
        <dbReference type="Proteomes" id="UP001379533"/>
    </source>
</evidence>
<dbReference type="InterPro" id="IPR000421">
    <property type="entry name" value="FA58C"/>
</dbReference>
<evidence type="ECO:0000256" key="1">
    <source>
        <dbReference type="SAM" id="SignalP"/>
    </source>
</evidence>
<evidence type="ECO:0000259" key="2">
    <source>
        <dbReference type="PROSITE" id="PS50022"/>
    </source>
</evidence>